<dbReference type="GO" id="GO:0003887">
    <property type="term" value="F:DNA-directed DNA polymerase activity"/>
    <property type="evidence" value="ECO:0007669"/>
    <property type="project" value="InterPro"/>
</dbReference>
<name>A0A437GWZ6_9SPHN</name>
<dbReference type="Pfam" id="PF04364">
    <property type="entry name" value="DNA_pol3_chi"/>
    <property type="match status" value="1"/>
</dbReference>
<sequence length="144" mass="15677">MRVDFYHLSRDPAPMALAQIAAKALEQGQRLFVVSDDDAQRAALSDALWSAAGFLANGEVGDRGAELQPVLIAPKVGPAANGAKVVALADGRWRDDALAFDRTMLFFDAATIDGARAAWRTLGERDDVERHYWKLVDGRWVVGP</sequence>
<organism evidence="1 2">
    <name type="scientific">Croceicoccus ponticola</name>
    <dbReference type="NCBI Taxonomy" id="2217664"/>
    <lineage>
        <taxon>Bacteria</taxon>
        <taxon>Pseudomonadati</taxon>
        <taxon>Pseudomonadota</taxon>
        <taxon>Alphaproteobacteria</taxon>
        <taxon>Sphingomonadales</taxon>
        <taxon>Erythrobacteraceae</taxon>
        <taxon>Croceicoccus</taxon>
    </lineage>
</organism>
<accession>A0A437GWZ6</accession>
<comment type="caution">
    <text evidence="1">The sequence shown here is derived from an EMBL/GenBank/DDBJ whole genome shotgun (WGS) entry which is preliminary data.</text>
</comment>
<dbReference type="GO" id="GO:0003677">
    <property type="term" value="F:DNA binding"/>
    <property type="evidence" value="ECO:0007669"/>
    <property type="project" value="InterPro"/>
</dbReference>
<dbReference type="Gene3D" id="3.40.50.10110">
    <property type="entry name" value="DNA polymerase III subunit chi"/>
    <property type="match status" value="1"/>
</dbReference>
<dbReference type="OrthoDB" id="9795973at2"/>
<dbReference type="AlphaFoldDB" id="A0A437GWZ6"/>
<dbReference type="InterPro" id="IPR036768">
    <property type="entry name" value="PolIII_chi_sf"/>
</dbReference>
<protein>
    <submittedName>
        <fullName evidence="1">DNA polymerase III subunit chi</fullName>
    </submittedName>
</protein>
<evidence type="ECO:0000313" key="2">
    <source>
        <dbReference type="Proteomes" id="UP000283003"/>
    </source>
</evidence>
<dbReference type="RefSeq" id="WP_127612413.1">
    <property type="nucleotide sequence ID" value="NZ_RXOL01000003.1"/>
</dbReference>
<dbReference type="GO" id="GO:0006260">
    <property type="term" value="P:DNA replication"/>
    <property type="evidence" value="ECO:0007669"/>
    <property type="project" value="InterPro"/>
</dbReference>
<gene>
    <name evidence="1" type="ORF">EKN06_08040</name>
</gene>
<proteinExistence type="predicted"/>
<dbReference type="EMBL" id="RXOL01000003">
    <property type="protein sequence ID" value="RVQ66900.1"/>
    <property type="molecule type" value="Genomic_DNA"/>
</dbReference>
<keyword evidence="2" id="KW-1185">Reference proteome</keyword>
<reference evidence="1 2" key="1">
    <citation type="submission" date="2018-12" db="EMBL/GenBank/DDBJ databases">
        <title>Croceicoccus ponticola sp. nov., a lipolytic bacterium isolated from seawater.</title>
        <authorList>
            <person name="Yoon J.-H."/>
        </authorList>
    </citation>
    <scope>NUCLEOTIDE SEQUENCE [LARGE SCALE GENOMIC DNA]</scope>
    <source>
        <strain evidence="1 2">GM-16</strain>
    </source>
</reference>
<dbReference type="Proteomes" id="UP000283003">
    <property type="component" value="Unassembled WGS sequence"/>
</dbReference>
<evidence type="ECO:0000313" key="1">
    <source>
        <dbReference type="EMBL" id="RVQ66900.1"/>
    </source>
</evidence>
<dbReference type="InterPro" id="IPR007459">
    <property type="entry name" value="DNA_pol3_chi"/>
</dbReference>
<dbReference type="SUPFAM" id="SSF102400">
    <property type="entry name" value="DNA polymerase III chi subunit"/>
    <property type="match status" value="1"/>
</dbReference>